<dbReference type="PANTHER" id="PTHR30188">
    <property type="entry name" value="ABC TRANSPORTER PERMEASE PROTEIN-RELATED"/>
    <property type="match status" value="1"/>
</dbReference>
<dbReference type="EMBL" id="BMLX01000001">
    <property type="protein sequence ID" value="GGP18739.1"/>
    <property type="molecule type" value="Genomic_DNA"/>
</dbReference>
<feature type="transmembrane region" description="Helical" evidence="1">
    <location>
        <begin position="36"/>
        <end position="58"/>
    </location>
</feature>
<feature type="transmembrane region" description="Helical" evidence="1">
    <location>
        <begin position="173"/>
        <end position="193"/>
    </location>
</feature>
<keyword evidence="1" id="KW-0812">Transmembrane</keyword>
<dbReference type="PANTHER" id="PTHR30188:SF4">
    <property type="entry name" value="PROTEIN TRIGALACTOSYLDIACYLGLYCEROL 1, CHLOROPLASTIC"/>
    <property type="match status" value="1"/>
</dbReference>
<feature type="transmembrane region" description="Helical" evidence="1">
    <location>
        <begin position="118"/>
        <end position="143"/>
    </location>
</feature>
<feature type="transmembrane region" description="Helical" evidence="1">
    <location>
        <begin position="78"/>
        <end position="97"/>
    </location>
</feature>
<dbReference type="InterPro" id="IPR030802">
    <property type="entry name" value="Permease_MalE"/>
</dbReference>
<evidence type="ECO:0000256" key="1">
    <source>
        <dbReference type="SAM" id="Phobius"/>
    </source>
</evidence>
<organism evidence="2 3">
    <name type="scientific">Silvimonas iriomotensis</name>
    <dbReference type="NCBI Taxonomy" id="449662"/>
    <lineage>
        <taxon>Bacteria</taxon>
        <taxon>Pseudomonadati</taxon>
        <taxon>Pseudomonadota</taxon>
        <taxon>Betaproteobacteria</taxon>
        <taxon>Neisseriales</taxon>
        <taxon>Chitinibacteraceae</taxon>
        <taxon>Silvimonas</taxon>
    </lineage>
</organism>
<sequence length="233" mass="24844">MLRRLFSPLLDPLSGLRHAPARRVLLKQIYFTGNEAALLVLLVGFALGGIVVAMLHGQYGQSQEAALRLLASLGFKEISPLLAAIILVARSSSAVASELATMQVHGEIRSLYRMGIPLGAYLIMPRVLGMTIACIGLSFYLAVAAQLGGALLGAGAEVAYQVLEFDRMLSLEQVLTCMAKAALFGVGTSLLACHVGLRVGPYVTDIPKASSRAVVRGLSAIFVLDFMWSLWLS</sequence>
<dbReference type="RefSeq" id="WP_188702346.1">
    <property type="nucleotide sequence ID" value="NZ_BMLX01000001.1"/>
</dbReference>
<dbReference type="Proteomes" id="UP000637267">
    <property type="component" value="Unassembled WGS sequence"/>
</dbReference>
<accession>A0ABQ2P5N7</accession>
<reference evidence="3" key="1">
    <citation type="journal article" date="2019" name="Int. J. Syst. Evol. Microbiol.">
        <title>The Global Catalogue of Microorganisms (GCM) 10K type strain sequencing project: providing services to taxonomists for standard genome sequencing and annotation.</title>
        <authorList>
            <consortium name="The Broad Institute Genomics Platform"/>
            <consortium name="The Broad Institute Genome Sequencing Center for Infectious Disease"/>
            <person name="Wu L."/>
            <person name="Ma J."/>
        </authorList>
    </citation>
    <scope>NUCLEOTIDE SEQUENCE [LARGE SCALE GENOMIC DNA]</scope>
    <source>
        <strain evidence="3">CGMCC 1.8859</strain>
    </source>
</reference>
<protein>
    <submittedName>
        <fullName evidence="2">ABC transporter permease</fullName>
    </submittedName>
</protein>
<dbReference type="Pfam" id="PF02405">
    <property type="entry name" value="MlaE"/>
    <property type="match status" value="1"/>
</dbReference>
<proteinExistence type="predicted"/>
<keyword evidence="1" id="KW-0472">Membrane</keyword>
<name>A0ABQ2P5N7_9NEIS</name>
<keyword evidence="3" id="KW-1185">Reference proteome</keyword>
<evidence type="ECO:0000313" key="2">
    <source>
        <dbReference type="EMBL" id="GGP18739.1"/>
    </source>
</evidence>
<keyword evidence="1" id="KW-1133">Transmembrane helix</keyword>
<feature type="transmembrane region" description="Helical" evidence="1">
    <location>
        <begin position="213"/>
        <end position="231"/>
    </location>
</feature>
<gene>
    <name evidence="2" type="ORF">GCM10010970_06780</name>
</gene>
<evidence type="ECO:0000313" key="3">
    <source>
        <dbReference type="Proteomes" id="UP000637267"/>
    </source>
</evidence>
<comment type="caution">
    <text evidence="2">The sequence shown here is derived from an EMBL/GenBank/DDBJ whole genome shotgun (WGS) entry which is preliminary data.</text>
</comment>